<evidence type="ECO:0000313" key="3">
    <source>
        <dbReference type="Proteomes" id="UP000095544"/>
    </source>
</evidence>
<feature type="region of interest" description="Disordered" evidence="1">
    <location>
        <begin position="176"/>
        <end position="196"/>
    </location>
</feature>
<name>A0A174LSI6_9FIRM</name>
<dbReference type="Proteomes" id="UP000095544">
    <property type="component" value="Unassembled WGS sequence"/>
</dbReference>
<feature type="region of interest" description="Disordered" evidence="1">
    <location>
        <begin position="93"/>
        <end position="113"/>
    </location>
</feature>
<organism evidence="2 3">
    <name type="scientific">Faecalicatena contorta</name>
    <dbReference type="NCBI Taxonomy" id="39482"/>
    <lineage>
        <taxon>Bacteria</taxon>
        <taxon>Bacillati</taxon>
        <taxon>Bacillota</taxon>
        <taxon>Clostridia</taxon>
        <taxon>Lachnospirales</taxon>
        <taxon>Lachnospiraceae</taxon>
        <taxon>Faecalicatena</taxon>
    </lineage>
</organism>
<evidence type="ECO:0008006" key="4">
    <source>
        <dbReference type="Google" id="ProtNLM"/>
    </source>
</evidence>
<feature type="compositionally biased region" description="Gly residues" evidence="1">
    <location>
        <begin position="17"/>
        <end position="42"/>
    </location>
</feature>
<accession>A0A174LSI6</accession>
<dbReference type="EMBL" id="CYZU01000071">
    <property type="protein sequence ID" value="CUP24978.1"/>
    <property type="molecule type" value="Genomic_DNA"/>
</dbReference>
<protein>
    <recommendedName>
        <fullName evidence="4">Phage minor structural protein GP20</fullName>
    </recommendedName>
</protein>
<proteinExistence type="predicted"/>
<feature type="region of interest" description="Disordered" evidence="1">
    <location>
        <begin position="1"/>
        <end position="56"/>
    </location>
</feature>
<sequence length="221" mass="23627">MNIQFFAEPGNDAGADVGNGGGSGGEGGSGGTGGDDSGGNGGTEPPTFDELLKGGHQAEFDRRVQKAIDTALTNAQQKWNALTDDKLSEAEKLAKMTQGERDKYNQRKKEKELADKEAAITKRELMAEAKITLAEKKLPVGLAEVLSYTDADSCNKSIDAVEKAFQEAVEAAVQDRLKGGTPPGRAPESTVTKEEYSKMGYAERLKLKTENPELFKQLSGK</sequence>
<dbReference type="Pfam" id="PF14265">
    <property type="entry name" value="DUF4355"/>
    <property type="match status" value="1"/>
</dbReference>
<dbReference type="AlphaFoldDB" id="A0A174LSI6"/>
<gene>
    <name evidence="2" type="ORF">ERS852491_04654</name>
</gene>
<dbReference type="STRING" id="39482.ERS852491_04654"/>
<reference evidence="2 3" key="1">
    <citation type="submission" date="2015-09" db="EMBL/GenBank/DDBJ databases">
        <authorList>
            <consortium name="Pathogen Informatics"/>
        </authorList>
    </citation>
    <scope>NUCLEOTIDE SEQUENCE [LARGE SCALE GENOMIC DNA]</scope>
    <source>
        <strain evidence="2 3">2789STDY5834876</strain>
    </source>
</reference>
<dbReference type="InterPro" id="IPR025580">
    <property type="entry name" value="Gp46"/>
</dbReference>
<evidence type="ECO:0000313" key="2">
    <source>
        <dbReference type="EMBL" id="CUP24978.1"/>
    </source>
</evidence>
<evidence type="ECO:0000256" key="1">
    <source>
        <dbReference type="SAM" id="MobiDB-lite"/>
    </source>
</evidence>